<evidence type="ECO:0000256" key="6">
    <source>
        <dbReference type="ARBA" id="ARBA00022676"/>
    </source>
</evidence>
<dbReference type="GO" id="GO:0016757">
    <property type="term" value="F:glycosyltransferase activity"/>
    <property type="evidence" value="ECO:0007669"/>
    <property type="project" value="UniProtKB-KW"/>
</dbReference>
<evidence type="ECO:0000256" key="4">
    <source>
        <dbReference type="ARBA" id="ARBA00004991"/>
    </source>
</evidence>
<name>A0A7S6U5I2_9CYAN</name>
<comment type="subcellular location">
    <subcellularLocation>
        <location evidence="1">Membrane</location>
        <topology evidence="1">Multi-pass membrane protein</topology>
    </subcellularLocation>
</comment>
<dbReference type="GO" id="GO:0016020">
    <property type="term" value="C:membrane"/>
    <property type="evidence" value="ECO:0007669"/>
    <property type="project" value="UniProtKB-SubCell"/>
</dbReference>
<dbReference type="InterPro" id="IPR025993">
    <property type="entry name" value="Ceramide_glucosylTrfase"/>
</dbReference>
<evidence type="ECO:0000256" key="5">
    <source>
        <dbReference type="ARBA" id="ARBA00006739"/>
    </source>
</evidence>
<keyword evidence="8" id="KW-0812">Transmembrane</keyword>
<keyword evidence="9" id="KW-1133">Transmembrane helix</keyword>
<keyword evidence="7 11" id="KW-0808">Transferase</keyword>
<sequence length="276" mass="31997">MKSYLAGFLAQPQVQAHIYHQNIMKVAIIIQADYNLDSLSSILEDIRKQKLYQTKIHIYIVGNTLDAVSQAYLQKFDFAPITFLQPEQKLANDDGLYYGLQFVSKLKYDYIWLLDGDVCLDPLALSTLITTLQDHREVGLVCSQVYERKEPKTIQELGNLINSNYLQSSTNRPKSNNILGEELLHNKPYIQVEYCAAKSLLLPYQVMQHLGIYKDFALNLKTTDLCVRVQKAGWIIAVNPSSIIWQNSPDLELWSKINDNNECNFYYWRKYRPELF</sequence>
<dbReference type="Gene3D" id="3.90.550.10">
    <property type="entry name" value="Spore Coat Polysaccharide Biosynthesis Protein SpsA, Chain A"/>
    <property type="match status" value="1"/>
</dbReference>
<evidence type="ECO:0000256" key="10">
    <source>
        <dbReference type="ARBA" id="ARBA00023136"/>
    </source>
</evidence>
<dbReference type="RefSeq" id="WP_200990000.1">
    <property type="nucleotide sequence ID" value="NZ_CP063311.1"/>
</dbReference>
<dbReference type="AlphaFoldDB" id="A0A7S6U5I2"/>
<evidence type="ECO:0000256" key="9">
    <source>
        <dbReference type="ARBA" id="ARBA00022989"/>
    </source>
</evidence>
<evidence type="ECO:0000256" key="8">
    <source>
        <dbReference type="ARBA" id="ARBA00022692"/>
    </source>
</evidence>
<evidence type="ECO:0000256" key="1">
    <source>
        <dbReference type="ARBA" id="ARBA00004141"/>
    </source>
</evidence>
<evidence type="ECO:0000313" key="12">
    <source>
        <dbReference type="Proteomes" id="UP000593846"/>
    </source>
</evidence>
<comment type="pathway">
    <text evidence="3">Cell wall biogenesis; cell wall polysaccharide biosynthesis.</text>
</comment>
<gene>
    <name evidence="11" type="ORF">IM676_09780</name>
</gene>
<proteinExistence type="inferred from homology"/>
<dbReference type="Proteomes" id="UP000593846">
    <property type="component" value="Chromosome"/>
</dbReference>
<evidence type="ECO:0000313" key="11">
    <source>
        <dbReference type="EMBL" id="QOV24481.1"/>
    </source>
</evidence>
<comment type="pathway">
    <text evidence="4">Sphingolipid metabolism.</text>
</comment>
<protein>
    <submittedName>
        <fullName evidence="11">Glycosyltransferase family 2 protein</fullName>
    </submittedName>
</protein>
<dbReference type="PANTHER" id="PTHR43179:SF12">
    <property type="entry name" value="GALACTOFURANOSYLTRANSFERASE GLFT2"/>
    <property type="match status" value="1"/>
</dbReference>
<keyword evidence="6" id="KW-0328">Glycosyltransferase</keyword>
<evidence type="ECO:0000256" key="2">
    <source>
        <dbReference type="ARBA" id="ARBA00004760"/>
    </source>
</evidence>
<dbReference type="EMBL" id="CP063311">
    <property type="protein sequence ID" value="QOV24481.1"/>
    <property type="molecule type" value="Genomic_DNA"/>
</dbReference>
<organism evidence="11 12">
    <name type="scientific">Anabaenopsis elenkinii CCIBt3563</name>
    <dbReference type="NCBI Taxonomy" id="2779889"/>
    <lineage>
        <taxon>Bacteria</taxon>
        <taxon>Bacillati</taxon>
        <taxon>Cyanobacteriota</taxon>
        <taxon>Cyanophyceae</taxon>
        <taxon>Nostocales</taxon>
        <taxon>Nodulariaceae</taxon>
        <taxon>Anabaenopsis</taxon>
    </lineage>
</organism>
<reference evidence="12" key="1">
    <citation type="submission" date="2020-10" db="EMBL/GenBank/DDBJ databases">
        <title>Genome-based taxonomic classification of the species Anabaenopsis elenkinii.</title>
        <authorList>
            <person name="Delbaje E."/>
            <person name="Andreote A.P.D."/>
            <person name="Pellegrinetti T.A."/>
            <person name="Cruz R.B."/>
            <person name="Branco L.H.Z."/>
            <person name="Fiore M.F."/>
        </authorList>
    </citation>
    <scope>NUCLEOTIDE SEQUENCE [LARGE SCALE GENOMIC DNA]</scope>
    <source>
        <strain evidence="12">CCIBt3563</strain>
    </source>
</reference>
<dbReference type="KEGG" id="aee:IM676_09780"/>
<keyword evidence="10" id="KW-0472">Membrane</keyword>
<comment type="similarity">
    <text evidence="5">Belongs to the glycosyltransferase 2 family.</text>
</comment>
<keyword evidence="12" id="KW-1185">Reference proteome</keyword>
<comment type="pathway">
    <text evidence="2">Lipid metabolism; sphingolipid metabolism.</text>
</comment>
<dbReference type="PANTHER" id="PTHR43179">
    <property type="entry name" value="RHAMNOSYLTRANSFERASE WBBL"/>
    <property type="match status" value="1"/>
</dbReference>
<dbReference type="InterPro" id="IPR029044">
    <property type="entry name" value="Nucleotide-diphossugar_trans"/>
</dbReference>
<evidence type="ECO:0000256" key="3">
    <source>
        <dbReference type="ARBA" id="ARBA00004776"/>
    </source>
</evidence>
<evidence type="ECO:0000256" key="7">
    <source>
        <dbReference type="ARBA" id="ARBA00022679"/>
    </source>
</evidence>
<accession>A0A7S6U5I2</accession>
<dbReference type="SUPFAM" id="SSF53448">
    <property type="entry name" value="Nucleotide-diphospho-sugar transferases"/>
    <property type="match status" value="1"/>
</dbReference>
<dbReference type="Pfam" id="PF13506">
    <property type="entry name" value="Glyco_transf_21"/>
    <property type="match status" value="1"/>
</dbReference>